<feature type="non-terminal residue" evidence="1">
    <location>
        <position position="1"/>
    </location>
</feature>
<protein>
    <recommendedName>
        <fullName evidence="3">Extracellular solute-binding protein</fullName>
    </recommendedName>
</protein>
<sequence>VLRQLSETEGRLKQVSYTQMREETFGRELTDALASGAGPDLVLLRSDEATREAPKLLPIAYEELSREQFQNTFVAAADPFLGTDGVLAVPLVVDPLVLFWNRDMLASAGFSQPPRYWDELYSVATAATRRSETNSIEKSTIAFGEYANVDHAKDILAMLILQAGGSVTARDSTGRLRPALMPRAGEGQHPTESALRFYVEFSNPAREHYTWNRSLQSSRARFAAGDLALYVGYASEEPLLRRMNPNLNLGAAPMPQIRTADTAVTGAHTYGFAVPRAAANPAGGRTVAYLLGSRDASSALSLALGIPSARRDVLSQAAQGNDELYNRQALIARAWLDPDTEATDRIFRDMIENVTSGSLRLSESIQRAEQAMAQLLTI</sequence>
<dbReference type="PANTHER" id="PTHR43649">
    <property type="entry name" value="ARABINOSE-BINDING PROTEIN-RELATED"/>
    <property type="match status" value="1"/>
</dbReference>
<dbReference type="InterPro" id="IPR006059">
    <property type="entry name" value="SBP"/>
</dbReference>
<organism evidence="1 2">
    <name type="scientific">Candidatus Kaiserbacteria bacterium CG10_big_fil_rev_8_21_14_0_10_59_10</name>
    <dbReference type="NCBI Taxonomy" id="1974612"/>
    <lineage>
        <taxon>Bacteria</taxon>
        <taxon>Candidatus Kaiseribacteriota</taxon>
    </lineage>
</organism>
<dbReference type="InterPro" id="IPR050490">
    <property type="entry name" value="Bact_solute-bd_prot1"/>
</dbReference>
<gene>
    <name evidence="1" type="ORF">COU20_01180</name>
</gene>
<accession>A0A2H0U899</accession>
<proteinExistence type="predicted"/>
<reference evidence="2" key="1">
    <citation type="submission" date="2017-09" db="EMBL/GenBank/DDBJ databases">
        <title>Depth-based differentiation of microbial function through sediment-hosted aquifers and enrichment of novel symbionts in the deep terrestrial subsurface.</title>
        <authorList>
            <person name="Probst A.J."/>
            <person name="Ladd B."/>
            <person name="Jarett J.K."/>
            <person name="Geller-Mcgrath D.E."/>
            <person name="Sieber C.M.K."/>
            <person name="Emerson J.B."/>
            <person name="Anantharaman K."/>
            <person name="Thomas B.C."/>
            <person name="Malmstrom R."/>
            <person name="Stieglmeier M."/>
            <person name="Klingl A."/>
            <person name="Woyke T."/>
            <person name="Ryan C.M."/>
            <person name="Banfield J.F."/>
        </authorList>
    </citation>
    <scope>NUCLEOTIDE SEQUENCE [LARGE SCALE GENOMIC DNA]</scope>
</reference>
<dbReference type="EMBL" id="PFBM01000009">
    <property type="protein sequence ID" value="PIR82638.1"/>
    <property type="molecule type" value="Genomic_DNA"/>
</dbReference>
<evidence type="ECO:0000313" key="2">
    <source>
        <dbReference type="Proteomes" id="UP000231379"/>
    </source>
</evidence>
<dbReference type="Gene3D" id="3.40.190.10">
    <property type="entry name" value="Periplasmic binding protein-like II"/>
    <property type="match status" value="1"/>
</dbReference>
<dbReference type="SUPFAM" id="SSF53850">
    <property type="entry name" value="Periplasmic binding protein-like II"/>
    <property type="match status" value="1"/>
</dbReference>
<dbReference type="AlphaFoldDB" id="A0A2H0U899"/>
<evidence type="ECO:0000313" key="1">
    <source>
        <dbReference type="EMBL" id="PIR82638.1"/>
    </source>
</evidence>
<dbReference type="PANTHER" id="PTHR43649:SF12">
    <property type="entry name" value="DIACETYLCHITOBIOSE BINDING PROTEIN DASA"/>
    <property type="match status" value="1"/>
</dbReference>
<dbReference type="Pfam" id="PF13416">
    <property type="entry name" value="SBP_bac_8"/>
    <property type="match status" value="1"/>
</dbReference>
<evidence type="ECO:0008006" key="3">
    <source>
        <dbReference type="Google" id="ProtNLM"/>
    </source>
</evidence>
<comment type="caution">
    <text evidence="1">The sequence shown here is derived from an EMBL/GenBank/DDBJ whole genome shotgun (WGS) entry which is preliminary data.</text>
</comment>
<dbReference type="Proteomes" id="UP000231379">
    <property type="component" value="Unassembled WGS sequence"/>
</dbReference>
<name>A0A2H0U899_9BACT</name>